<feature type="chain" id="PRO_5002177224" description="Secreted protein" evidence="1">
    <location>
        <begin position="22"/>
        <end position="67"/>
    </location>
</feature>
<feature type="signal peptide" evidence="1">
    <location>
        <begin position="1"/>
        <end position="21"/>
    </location>
</feature>
<accession>A0A0C3F5W8</accession>
<evidence type="ECO:0008006" key="4">
    <source>
        <dbReference type="Google" id="ProtNLM"/>
    </source>
</evidence>
<sequence>MPTTYLMNTLVVTWAFGGSHADTISTDSMRKSVLQVQRCSSIDMWAANVQTNMRTIVRTSVFAILVF</sequence>
<protein>
    <recommendedName>
        <fullName evidence="4">Secreted protein</fullName>
    </recommendedName>
</protein>
<reference evidence="3" key="2">
    <citation type="submission" date="2015-01" db="EMBL/GenBank/DDBJ databases">
        <title>Evolutionary Origins and Diversification of the Mycorrhizal Mutualists.</title>
        <authorList>
            <consortium name="DOE Joint Genome Institute"/>
            <consortium name="Mycorrhizal Genomics Consortium"/>
            <person name="Kohler A."/>
            <person name="Kuo A."/>
            <person name="Nagy L.G."/>
            <person name="Floudas D."/>
            <person name="Copeland A."/>
            <person name="Barry K.W."/>
            <person name="Cichocki N."/>
            <person name="Veneault-Fourrey C."/>
            <person name="LaButti K."/>
            <person name="Lindquist E.A."/>
            <person name="Lipzen A."/>
            <person name="Lundell T."/>
            <person name="Morin E."/>
            <person name="Murat C."/>
            <person name="Riley R."/>
            <person name="Ohm R."/>
            <person name="Sun H."/>
            <person name="Tunlid A."/>
            <person name="Henrissat B."/>
            <person name="Grigoriev I.V."/>
            <person name="Hibbett D.S."/>
            <person name="Martin F."/>
        </authorList>
    </citation>
    <scope>NUCLEOTIDE SEQUENCE [LARGE SCALE GENOMIC DNA]</scope>
    <source>
        <strain evidence="3">F 1598</strain>
    </source>
</reference>
<evidence type="ECO:0000313" key="3">
    <source>
        <dbReference type="Proteomes" id="UP000054166"/>
    </source>
</evidence>
<dbReference type="InParanoid" id="A0A0C3F5W8"/>
<organism evidence="2 3">
    <name type="scientific">Piloderma croceum (strain F 1598)</name>
    <dbReference type="NCBI Taxonomy" id="765440"/>
    <lineage>
        <taxon>Eukaryota</taxon>
        <taxon>Fungi</taxon>
        <taxon>Dikarya</taxon>
        <taxon>Basidiomycota</taxon>
        <taxon>Agaricomycotina</taxon>
        <taxon>Agaricomycetes</taxon>
        <taxon>Agaricomycetidae</taxon>
        <taxon>Atheliales</taxon>
        <taxon>Atheliaceae</taxon>
        <taxon>Piloderma</taxon>
    </lineage>
</organism>
<keyword evidence="3" id="KW-1185">Reference proteome</keyword>
<proteinExistence type="predicted"/>
<dbReference type="Proteomes" id="UP000054166">
    <property type="component" value="Unassembled WGS sequence"/>
</dbReference>
<evidence type="ECO:0000256" key="1">
    <source>
        <dbReference type="SAM" id="SignalP"/>
    </source>
</evidence>
<dbReference type="AlphaFoldDB" id="A0A0C3F5W8"/>
<gene>
    <name evidence="2" type="ORF">PILCRDRAFT_822934</name>
</gene>
<dbReference type="EMBL" id="KN833006">
    <property type="protein sequence ID" value="KIM80085.1"/>
    <property type="molecule type" value="Genomic_DNA"/>
</dbReference>
<keyword evidence="1" id="KW-0732">Signal</keyword>
<reference evidence="2 3" key="1">
    <citation type="submission" date="2014-04" db="EMBL/GenBank/DDBJ databases">
        <authorList>
            <consortium name="DOE Joint Genome Institute"/>
            <person name="Kuo A."/>
            <person name="Tarkka M."/>
            <person name="Buscot F."/>
            <person name="Kohler A."/>
            <person name="Nagy L.G."/>
            <person name="Floudas D."/>
            <person name="Copeland A."/>
            <person name="Barry K.W."/>
            <person name="Cichocki N."/>
            <person name="Veneault-Fourrey C."/>
            <person name="LaButti K."/>
            <person name="Lindquist E.A."/>
            <person name="Lipzen A."/>
            <person name="Lundell T."/>
            <person name="Morin E."/>
            <person name="Murat C."/>
            <person name="Sun H."/>
            <person name="Tunlid A."/>
            <person name="Henrissat B."/>
            <person name="Grigoriev I.V."/>
            <person name="Hibbett D.S."/>
            <person name="Martin F."/>
            <person name="Nordberg H.P."/>
            <person name="Cantor M.N."/>
            <person name="Hua S.X."/>
        </authorList>
    </citation>
    <scope>NUCLEOTIDE SEQUENCE [LARGE SCALE GENOMIC DNA]</scope>
    <source>
        <strain evidence="2 3">F 1598</strain>
    </source>
</reference>
<dbReference type="HOGENOM" id="CLU_2813294_0_0_1"/>
<name>A0A0C3F5W8_PILCF</name>
<evidence type="ECO:0000313" key="2">
    <source>
        <dbReference type="EMBL" id="KIM80085.1"/>
    </source>
</evidence>